<evidence type="ECO:0000313" key="2">
    <source>
        <dbReference type="Proteomes" id="UP000886822"/>
    </source>
</evidence>
<organism evidence="1 2">
    <name type="scientific">Candidatus Levilactobacillus faecigallinarum</name>
    <dbReference type="NCBI Taxonomy" id="2838638"/>
    <lineage>
        <taxon>Bacteria</taxon>
        <taxon>Bacillati</taxon>
        <taxon>Bacillota</taxon>
        <taxon>Bacilli</taxon>
        <taxon>Lactobacillales</taxon>
        <taxon>Lactobacillaceae</taxon>
        <taxon>Levilactobacillus</taxon>
    </lineage>
</organism>
<accession>A0A9D1U529</accession>
<reference evidence="1" key="1">
    <citation type="journal article" date="2021" name="PeerJ">
        <title>Extensive microbial diversity within the chicken gut microbiome revealed by metagenomics and culture.</title>
        <authorList>
            <person name="Gilroy R."/>
            <person name="Ravi A."/>
            <person name="Getino M."/>
            <person name="Pursley I."/>
            <person name="Horton D.L."/>
            <person name="Alikhan N.F."/>
            <person name="Baker D."/>
            <person name="Gharbi K."/>
            <person name="Hall N."/>
            <person name="Watson M."/>
            <person name="Adriaenssens E.M."/>
            <person name="Foster-Nyarko E."/>
            <person name="Jarju S."/>
            <person name="Secka A."/>
            <person name="Antonio M."/>
            <person name="Oren A."/>
            <person name="Chaudhuri R.R."/>
            <person name="La Ragione R."/>
            <person name="Hildebrand F."/>
            <person name="Pallen M.J."/>
        </authorList>
    </citation>
    <scope>NUCLEOTIDE SEQUENCE</scope>
    <source>
        <strain evidence="1">CHK173-259</strain>
    </source>
</reference>
<comment type="caution">
    <text evidence="1">The sequence shown here is derived from an EMBL/GenBank/DDBJ whole genome shotgun (WGS) entry which is preliminary data.</text>
</comment>
<dbReference type="Proteomes" id="UP000886822">
    <property type="component" value="Unassembled WGS sequence"/>
</dbReference>
<dbReference type="InterPro" id="IPR007710">
    <property type="entry name" value="Nucleoside_deoxyribTrfase"/>
</dbReference>
<reference evidence="1" key="2">
    <citation type="submission" date="2021-04" db="EMBL/GenBank/DDBJ databases">
        <authorList>
            <person name="Gilroy R."/>
        </authorList>
    </citation>
    <scope>NUCLEOTIDE SEQUENCE</scope>
    <source>
        <strain evidence="1">CHK173-259</strain>
    </source>
</reference>
<name>A0A9D1U529_9LACO</name>
<sequence>MPQVTPKFYISSRLKNREQVRIVANQLTANGWQQTCDWTTFPPAMGNTPAGLRAISEQEVAGLQSADVLIILTPQGRGTHTELGLALALGKTIYLYHPDTTYFQPNKDTCAFYWLPQVHQLTGSLAAAIVVILRENS</sequence>
<protein>
    <submittedName>
        <fullName evidence="1">Nucleoside 2-deoxyribosyltransferase</fullName>
    </submittedName>
</protein>
<proteinExistence type="predicted"/>
<dbReference type="Pfam" id="PF05014">
    <property type="entry name" value="Nuc_deoxyrib_tr"/>
    <property type="match status" value="1"/>
</dbReference>
<gene>
    <name evidence="1" type="ORF">H9875_07855</name>
</gene>
<dbReference type="Gene3D" id="3.40.50.450">
    <property type="match status" value="1"/>
</dbReference>
<evidence type="ECO:0000313" key="1">
    <source>
        <dbReference type="EMBL" id="HIW72523.1"/>
    </source>
</evidence>
<dbReference type="EMBL" id="DXGJ01000062">
    <property type="protein sequence ID" value="HIW72523.1"/>
    <property type="molecule type" value="Genomic_DNA"/>
</dbReference>
<dbReference type="SUPFAM" id="SSF52309">
    <property type="entry name" value="N-(deoxy)ribosyltransferase-like"/>
    <property type="match status" value="1"/>
</dbReference>
<dbReference type="AlphaFoldDB" id="A0A9D1U529"/>